<organism evidence="13 14">
    <name type="scientific">Basidiobolus meristosporus CBS 931.73</name>
    <dbReference type="NCBI Taxonomy" id="1314790"/>
    <lineage>
        <taxon>Eukaryota</taxon>
        <taxon>Fungi</taxon>
        <taxon>Fungi incertae sedis</taxon>
        <taxon>Zoopagomycota</taxon>
        <taxon>Entomophthoromycotina</taxon>
        <taxon>Basidiobolomycetes</taxon>
        <taxon>Basidiobolales</taxon>
        <taxon>Basidiobolaceae</taxon>
        <taxon>Basidiobolus</taxon>
    </lineage>
</organism>
<dbReference type="SUPFAM" id="SSF52113">
    <property type="entry name" value="BRCT domain"/>
    <property type="match status" value="2"/>
</dbReference>
<dbReference type="GO" id="GO:0004842">
    <property type="term" value="F:ubiquitin-protein transferase activity"/>
    <property type="evidence" value="ECO:0007669"/>
    <property type="project" value="TreeGrafter"/>
</dbReference>
<keyword evidence="2" id="KW-0479">Metal-binding</keyword>
<dbReference type="OrthoDB" id="549017at2759"/>
<dbReference type="InterPro" id="IPR036443">
    <property type="entry name" value="Znf_RanBP2_sf"/>
</dbReference>
<dbReference type="Gene3D" id="2.30.30.380">
    <property type="entry name" value="Zn-finger domain of Sec23/24"/>
    <property type="match status" value="1"/>
</dbReference>
<feature type="compositionally biased region" description="Polar residues" evidence="10">
    <location>
        <begin position="178"/>
        <end position="193"/>
    </location>
</feature>
<comment type="caution">
    <text evidence="13">The sequence shown here is derived from an EMBL/GenBank/DDBJ whole genome shotgun (WGS) entry which is preliminary data.</text>
</comment>
<keyword evidence="14" id="KW-1185">Reference proteome</keyword>
<gene>
    <name evidence="13" type="ORF">K493DRAFT_332966</name>
</gene>
<reference evidence="13 14" key="1">
    <citation type="submission" date="2016-07" db="EMBL/GenBank/DDBJ databases">
        <title>Pervasive Adenine N6-methylation of Active Genes in Fungi.</title>
        <authorList>
            <consortium name="DOE Joint Genome Institute"/>
            <person name="Mondo S.J."/>
            <person name="Dannebaum R.O."/>
            <person name="Kuo R.C."/>
            <person name="Labutti K."/>
            <person name="Haridas S."/>
            <person name="Kuo A."/>
            <person name="Salamov A."/>
            <person name="Ahrendt S.R."/>
            <person name="Lipzen A."/>
            <person name="Sullivan W."/>
            <person name="Andreopoulos W.B."/>
            <person name="Clum A."/>
            <person name="Lindquist E."/>
            <person name="Daum C."/>
            <person name="Ramamoorthy G.K."/>
            <person name="Gryganskyi A."/>
            <person name="Culley D."/>
            <person name="Magnuson J.K."/>
            <person name="James T.Y."/>
            <person name="O'Malley M.A."/>
            <person name="Stajich J.E."/>
            <person name="Spatafora J.W."/>
            <person name="Visel A."/>
            <person name="Grigoriev I.V."/>
        </authorList>
    </citation>
    <scope>NUCLEOTIDE SEQUENCE [LARGE SCALE GENOMIC DNA]</scope>
    <source>
        <strain evidence="13 14">CBS 931.73</strain>
    </source>
</reference>
<evidence type="ECO:0000256" key="2">
    <source>
        <dbReference type="ARBA" id="ARBA00022723"/>
    </source>
</evidence>
<keyword evidence="6" id="KW-0862">Zinc</keyword>
<proteinExistence type="predicted"/>
<dbReference type="SMART" id="SM00547">
    <property type="entry name" value="ZnF_RBZ"/>
    <property type="match status" value="1"/>
</dbReference>
<dbReference type="InterPro" id="IPR036420">
    <property type="entry name" value="BRCT_dom_sf"/>
</dbReference>
<feature type="compositionally biased region" description="Polar residues" evidence="10">
    <location>
        <begin position="312"/>
        <end position="324"/>
    </location>
</feature>
<dbReference type="SUPFAM" id="SSF90209">
    <property type="entry name" value="Ran binding protein zinc finger-like"/>
    <property type="match status" value="1"/>
</dbReference>
<evidence type="ECO:0000256" key="6">
    <source>
        <dbReference type="ARBA" id="ARBA00022833"/>
    </source>
</evidence>
<comment type="subcellular location">
    <subcellularLocation>
        <location evidence="1">Nucleus</location>
    </subcellularLocation>
</comment>
<keyword evidence="8" id="KW-0539">Nucleus</keyword>
<evidence type="ECO:0008006" key="15">
    <source>
        <dbReference type="Google" id="ProtNLM"/>
    </source>
</evidence>
<sequence length="685" mass="76873">MNDTLPEDVCTSTNESKSQLLFANVSKEAFDGLTENHLAQGNGNDTNTEENSPLLQIQKTVNLNPLATTETEKEMRGAVFLERHIGPNDCDLEATSVSNVEFSEQKNNNVKPLQFTGDTLRSKSKTPLSKKRTDETASIYTFNENPHDESFNISKSAMELLNSPSVKVKYQRKKRRPSNISDKTIKNFNTIEPSDNKENVDPQHSHTDSTLDDKNQSTTTLPAIESAKTSDLLGKQEPKVTPKNRTRKLSKTGVSGNSTEQCSIGSSTIVTKPSTQLQTKKIVIEIESPPKRIATSYHDSSRENSLKRGNDKAQQNGTTKQDAVSSEKQKEEIESLPRKRRKSNTTVSNEACVTPSVSRNHPSSEHGHINTLTSSNRWSCSHCTYLNTPRAKKCTMCLKRRLPMATLKTMVPSPIMSGDSGSNQLANIMNPTVNGSVPKSALKKRLSFENQIVPSRGKHYLVHVLTTGLKDLQWQELQRSLDLLPQSELKLTIDDGHGFDENVTHVVTMTDENYICPRTFKYLCGVLVGKWLVNHNWIIDSITANEWLNEHNYEITGDTVMGITFGPKQGRRNSKKQLPRLFSNCKFYLHGDFKVPSKADLQKLITLGGARLLSRKPSQKYATANTQDREIDTSKPVIICDAKYPVNERANAWLKDFQLCTSTWLFNCISCYKLLDRDLLIDSEY</sequence>
<dbReference type="Pfam" id="PF16589">
    <property type="entry name" value="BRCT_2"/>
    <property type="match status" value="1"/>
</dbReference>
<feature type="region of interest" description="Disordered" evidence="10">
    <location>
        <begin position="111"/>
        <end position="134"/>
    </location>
</feature>
<dbReference type="PROSITE" id="PS01358">
    <property type="entry name" value="ZF_RANBP2_1"/>
    <property type="match status" value="1"/>
</dbReference>
<keyword evidence="7" id="KW-0234">DNA repair</keyword>
<name>A0A1Y1Z968_9FUNG</name>
<dbReference type="EMBL" id="MCFE01000013">
    <property type="protein sequence ID" value="ORY06822.1"/>
    <property type="molecule type" value="Genomic_DNA"/>
</dbReference>
<evidence type="ECO:0000259" key="12">
    <source>
        <dbReference type="PROSITE" id="PS50199"/>
    </source>
</evidence>
<evidence type="ECO:0000256" key="5">
    <source>
        <dbReference type="ARBA" id="ARBA00022771"/>
    </source>
</evidence>
<feature type="compositionally biased region" description="Basic and acidic residues" evidence="10">
    <location>
        <begin position="325"/>
        <end position="337"/>
    </location>
</feature>
<feature type="compositionally biased region" description="Basic and acidic residues" evidence="10">
    <location>
        <begin position="194"/>
        <end position="215"/>
    </location>
</feature>
<dbReference type="InterPro" id="IPR001876">
    <property type="entry name" value="Znf_RanBP2"/>
</dbReference>
<dbReference type="Proteomes" id="UP000193498">
    <property type="component" value="Unassembled WGS sequence"/>
</dbReference>
<dbReference type="InterPro" id="IPR001357">
    <property type="entry name" value="BRCT_dom"/>
</dbReference>
<feature type="region of interest" description="Disordered" evidence="10">
    <location>
        <begin position="292"/>
        <end position="371"/>
    </location>
</feature>
<dbReference type="GO" id="GO:0005634">
    <property type="term" value="C:nucleus"/>
    <property type="evidence" value="ECO:0007669"/>
    <property type="project" value="UniProtKB-SubCell"/>
</dbReference>
<dbReference type="GO" id="GO:0008270">
    <property type="term" value="F:zinc ion binding"/>
    <property type="evidence" value="ECO:0007669"/>
    <property type="project" value="UniProtKB-KW"/>
</dbReference>
<evidence type="ECO:0000256" key="7">
    <source>
        <dbReference type="ARBA" id="ARBA00023204"/>
    </source>
</evidence>
<keyword evidence="5 9" id="KW-0863">Zinc-finger</keyword>
<dbReference type="Gene3D" id="3.40.50.10190">
    <property type="entry name" value="BRCT domain"/>
    <property type="match status" value="2"/>
</dbReference>
<evidence type="ECO:0000256" key="10">
    <source>
        <dbReference type="SAM" id="MobiDB-lite"/>
    </source>
</evidence>
<evidence type="ECO:0000256" key="4">
    <source>
        <dbReference type="ARBA" id="ARBA00022763"/>
    </source>
</evidence>
<feature type="compositionally biased region" description="Polar residues" evidence="10">
    <location>
        <begin position="252"/>
        <end position="267"/>
    </location>
</feature>
<evidence type="ECO:0000256" key="3">
    <source>
        <dbReference type="ARBA" id="ARBA00022737"/>
    </source>
</evidence>
<evidence type="ECO:0000256" key="9">
    <source>
        <dbReference type="PROSITE-ProRule" id="PRU00322"/>
    </source>
</evidence>
<dbReference type="PROSITE" id="PS50199">
    <property type="entry name" value="ZF_RANBP2_2"/>
    <property type="match status" value="1"/>
</dbReference>
<dbReference type="InParanoid" id="A0A1Y1Z968"/>
<evidence type="ECO:0000313" key="14">
    <source>
        <dbReference type="Proteomes" id="UP000193498"/>
    </source>
</evidence>
<dbReference type="Pfam" id="PF00533">
    <property type="entry name" value="BRCT"/>
    <property type="match status" value="1"/>
</dbReference>
<feature type="region of interest" description="Disordered" evidence="10">
    <location>
        <begin position="167"/>
        <end position="267"/>
    </location>
</feature>
<dbReference type="STRING" id="1314790.A0A1Y1Z968"/>
<feature type="compositionally biased region" description="Polar residues" evidence="10">
    <location>
        <begin position="344"/>
        <end position="361"/>
    </location>
</feature>
<feature type="compositionally biased region" description="Basic and acidic residues" evidence="10">
    <location>
        <begin position="299"/>
        <end position="311"/>
    </location>
</feature>
<feature type="domain" description="BRCT" evidence="11">
    <location>
        <begin position="577"/>
        <end position="682"/>
    </location>
</feature>
<dbReference type="GO" id="GO:0000724">
    <property type="term" value="P:double-strand break repair via homologous recombination"/>
    <property type="evidence" value="ECO:0007669"/>
    <property type="project" value="TreeGrafter"/>
</dbReference>
<feature type="domain" description="RanBP2-type" evidence="12">
    <location>
        <begin position="374"/>
        <end position="403"/>
    </location>
</feature>
<dbReference type="GO" id="GO:0045944">
    <property type="term" value="P:positive regulation of transcription by RNA polymerase II"/>
    <property type="evidence" value="ECO:0007669"/>
    <property type="project" value="TreeGrafter"/>
</dbReference>
<dbReference type="InterPro" id="IPR031099">
    <property type="entry name" value="BRCA1-associated"/>
</dbReference>
<keyword evidence="4" id="KW-0227">DNA damage</keyword>
<dbReference type="AlphaFoldDB" id="A0A1Y1Z968"/>
<accession>A0A1Y1Z968</accession>
<dbReference type="PROSITE" id="PS50172">
    <property type="entry name" value="BRCT"/>
    <property type="match status" value="2"/>
</dbReference>
<evidence type="ECO:0000313" key="13">
    <source>
        <dbReference type="EMBL" id="ORY06822.1"/>
    </source>
</evidence>
<evidence type="ECO:0000256" key="8">
    <source>
        <dbReference type="ARBA" id="ARBA00023242"/>
    </source>
</evidence>
<dbReference type="PANTHER" id="PTHR13763:SF0">
    <property type="entry name" value="BREAST CANCER TYPE 1 SUSCEPTIBILITY PROTEIN"/>
    <property type="match status" value="1"/>
</dbReference>
<feature type="domain" description="BRCT" evidence="11">
    <location>
        <begin position="501"/>
        <end position="555"/>
    </location>
</feature>
<keyword evidence="3" id="KW-0677">Repeat</keyword>
<evidence type="ECO:0000259" key="11">
    <source>
        <dbReference type="PROSITE" id="PS50172"/>
    </source>
</evidence>
<protein>
    <recommendedName>
        <fullName evidence="15">RanBP2-type domain-containing protein</fullName>
    </recommendedName>
</protein>
<evidence type="ECO:0000256" key="1">
    <source>
        <dbReference type="ARBA" id="ARBA00004123"/>
    </source>
</evidence>
<dbReference type="SMART" id="SM00292">
    <property type="entry name" value="BRCT"/>
    <property type="match status" value="2"/>
</dbReference>
<dbReference type="PANTHER" id="PTHR13763">
    <property type="entry name" value="BREAST CANCER TYPE 1 SUSCEPTIBILITY PROTEIN BRCA1"/>
    <property type="match status" value="1"/>
</dbReference>